<dbReference type="GO" id="GO:0048038">
    <property type="term" value="F:quinone binding"/>
    <property type="evidence" value="ECO:0007669"/>
    <property type="project" value="InterPro"/>
</dbReference>
<dbReference type="SUPFAM" id="SSF49998">
    <property type="entry name" value="Amine oxidase catalytic domain"/>
    <property type="match status" value="1"/>
</dbReference>
<proteinExistence type="predicted"/>
<dbReference type="OrthoDB" id="5379943at2759"/>
<accession>A0A3P6PRW8</accession>
<evidence type="ECO:0000256" key="1">
    <source>
        <dbReference type="SAM" id="MobiDB-lite"/>
    </source>
</evidence>
<dbReference type="GO" id="GO:0009308">
    <property type="term" value="P:amine metabolic process"/>
    <property type="evidence" value="ECO:0007669"/>
    <property type="project" value="InterPro"/>
</dbReference>
<dbReference type="InterPro" id="IPR036460">
    <property type="entry name" value="Cu_amine_oxidase_C_sf"/>
</dbReference>
<evidence type="ECO:0000313" key="3">
    <source>
        <dbReference type="Proteomes" id="UP000281553"/>
    </source>
</evidence>
<dbReference type="GO" id="GO:0008131">
    <property type="term" value="F:primary methylamine oxidase activity"/>
    <property type="evidence" value="ECO:0007669"/>
    <property type="project" value="InterPro"/>
</dbReference>
<dbReference type="GO" id="GO:0005507">
    <property type="term" value="F:copper ion binding"/>
    <property type="evidence" value="ECO:0007669"/>
    <property type="project" value="InterPro"/>
</dbReference>
<keyword evidence="3" id="KW-1185">Reference proteome</keyword>
<dbReference type="AlphaFoldDB" id="A0A3P6PRW8"/>
<dbReference type="Proteomes" id="UP000281553">
    <property type="component" value="Unassembled WGS sequence"/>
</dbReference>
<protein>
    <submittedName>
        <fullName evidence="2">Uncharacterized protein</fullName>
    </submittedName>
</protein>
<dbReference type="EMBL" id="UYRU01005380">
    <property type="protein sequence ID" value="VDK38709.1"/>
    <property type="molecule type" value="Genomic_DNA"/>
</dbReference>
<evidence type="ECO:0000313" key="2">
    <source>
        <dbReference type="EMBL" id="VDK38709.1"/>
    </source>
</evidence>
<sequence length="125" mass="13663">MVCGEEGGRGDGARPCLQVGIAHPMPGLFSEAHTQAFPWVRKNIWASRYHEEELRGSSAYNGVDLSDPVVDFSRFVSDNESLVNKVSTAPPPKVNSLMNFRKVNSTSQRSACKLEPGAKLSQETV</sequence>
<organism evidence="2 3">
    <name type="scientific">Dibothriocephalus latus</name>
    <name type="common">Fish tapeworm</name>
    <name type="synonym">Diphyllobothrium latum</name>
    <dbReference type="NCBI Taxonomy" id="60516"/>
    <lineage>
        <taxon>Eukaryota</taxon>
        <taxon>Metazoa</taxon>
        <taxon>Spiralia</taxon>
        <taxon>Lophotrochozoa</taxon>
        <taxon>Platyhelminthes</taxon>
        <taxon>Cestoda</taxon>
        <taxon>Eucestoda</taxon>
        <taxon>Diphyllobothriidea</taxon>
        <taxon>Diphyllobothriidae</taxon>
        <taxon>Dibothriocephalus</taxon>
    </lineage>
</organism>
<name>A0A3P6PRW8_DIBLA</name>
<reference evidence="2 3" key="1">
    <citation type="submission" date="2018-11" db="EMBL/GenBank/DDBJ databases">
        <authorList>
            <consortium name="Pathogen Informatics"/>
        </authorList>
    </citation>
    <scope>NUCLEOTIDE SEQUENCE [LARGE SCALE GENOMIC DNA]</scope>
</reference>
<dbReference type="Gene3D" id="2.70.98.20">
    <property type="entry name" value="Copper amine oxidase, catalytic domain"/>
    <property type="match status" value="1"/>
</dbReference>
<feature type="region of interest" description="Disordered" evidence="1">
    <location>
        <begin position="106"/>
        <end position="125"/>
    </location>
</feature>
<gene>
    <name evidence="2" type="ORF">DILT_LOCUS974</name>
</gene>